<dbReference type="PROSITE" id="PS50294">
    <property type="entry name" value="WD_REPEATS_REGION"/>
    <property type="match status" value="2"/>
</dbReference>
<dbReference type="Pfam" id="PF00400">
    <property type="entry name" value="WD40"/>
    <property type="match status" value="2"/>
</dbReference>
<dbReference type="SMART" id="SM00320">
    <property type="entry name" value="WD40"/>
    <property type="match status" value="5"/>
</dbReference>
<dbReference type="PANTHER" id="PTHR19849">
    <property type="entry name" value="PHOSPHOLIPASE A-2-ACTIVATING PROTEIN"/>
    <property type="match status" value="1"/>
</dbReference>
<dbReference type="InterPro" id="IPR036322">
    <property type="entry name" value="WD40_repeat_dom_sf"/>
</dbReference>
<dbReference type="PRINTS" id="PR00320">
    <property type="entry name" value="GPROTEINBRPT"/>
</dbReference>
<accession>A0A1B8Y7Q6</accession>
<dbReference type="CDD" id="cd00200">
    <property type="entry name" value="WD40"/>
    <property type="match status" value="1"/>
</dbReference>
<feature type="repeat" description="WD" evidence="3">
    <location>
        <begin position="184"/>
        <end position="223"/>
    </location>
</feature>
<dbReference type="EMBL" id="KV460392">
    <property type="protein sequence ID" value="OCA19020.1"/>
    <property type="molecule type" value="Genomic_DNA"/>
</dbReference>
<dbReference type="InterPro" id="IPR002372">
    <property type="entry name" value="PQQ_rpt_dom"/>
</dbReference>
<reference evidence="5" key="3">
    <citation type="submission" date="2016-05" db="EMBL/GenBank/DDBJ databases">
        <title>WGS assembly of Xenopus tropicalis.</title>
        <authorList>
            <person name="Sessions A."/>
            <person name="Jenkins J."/>
            <person name="Mitros T."/>
            <person name="Lyons J.T."/>
            <person name="Dichmann D.S."/>
            <person name="Robert J."/>
            <person name="Harland R.M."/>
            <person name="Rokhsar D.S."/>
        </authorList>
    </citation>
    <scope>NUCLEOTIDE SEQUENCE</scope>
    <source>
        <strain evidence="5">Nigerian</strain>
    </source>
</reference>
<proteinExistence type="predicted"/>
<dbReference type="PROSITE" id="PS00678">
    <property type="entry name" value="WD_REPEATS_1"/>
    <property type="match status" value="2"/>
</dbReference>
<dbReference type="InterPro" id="IPR001810">
    <property type="entry name" value="F-box_dom"/>
</dbReference>
<evidence type="ECO:0000313" key="5">
    <source>
        <dbReference type="EMBL" id="OCA19020.1"/>
    </source>
</evidence>
<dbReference type="Pfam" id="PF12937">
    <property type="entry name" value="F-box-like"/>
    <property type="match status" value="1"/>
</dbReference>
<reference evidence="5" key="2">
    <citation type="journal article" date="2010" name="Science">
        <title>The genome of the Western clawed frog Xenopus tropicalis.</title>
        <authorList>
            <person name="Hellsten U."/>
            <person name="Harland R.M."/>
            <person name="Gilchrist M.J."/>
            <person name="Hendrix D."/>
            <person name="Jurka J."/>
            <person name="Kapitonov V."/>
            <person name="Ovcharenko I."/>
            <person name="Putnam N.H."/>
            <person name="Shu S."/>
            <person name="Taher L."/>
            <person name="Blitz I.L."/>
            <person name="Blumberg B."/>
            <person name="Dichmann D.S."/>
            <person name="Dubchak I."/>
            <person name="Amaya E."/>
            <person name="Detter J.C."/>
            <person name="Fletcher R."/>
            <person name="Gerhard D.S."/>
            <person name="Goodstein D."/>
            <person name="Graves T."/>
            <person name="Grigoriev I.V."/>
            <person name="Grimwood J."/>
            <person name="Kawashima T."/>
            <person name="Lindquist E."/>
            <person name="Lucas S.M."/>
            <person name="Mead P.E."/>
            <person name="Mitros T."/>
            <person name="Ogino H."/>
            <person name="Ohta Y."/>
            <person name="Poliakov A.V."/>
            <person name="Pollet N."/>
            <person name="Robert J."/>
            <person name="Salamov A."/>
            <person name="Sater A.K."/>
            <person name="Schmutz J."/>
            <person name="Terry A."/>
            <person name="Vize P.D."/>
            <person name="Warren W.C."/>
            <person name="Wells D."/>
            <person name="Wills A."/>
            <person name="Wilson R.K."/>
            <person name="Zimmerman L.B."/>
            <person name="Zorn A.M."/>
            <person name="Grainger R."/>
            <person name="Grammer T."/>
            <person name="Khokha M.K."/>
            <person name="Richardson P.M."/>
            <person name="Rokhsar D.S."/>
        </authorList>
    </citation>
    <scope>NUCLEOTIDE SEQUENCE [LARGE SCALE GENOMIC DNA]</scope>
    <source>
        <strain evidence="5">Nigerian</strain>
    </source>
</reference>
<dbReference type="InterPro" id="IPR036047">
    <property type="entry name" value="F-box-like_dom_sf"/>
</dbReference>
<sequence length="431" mass="49474">MEAGEPQDCTSWLPDELALRILSYLDAKDILQVAQTCQRWRELAEDEGLWQEKCKADGIEEPPQVTRSRAKGSGSGPWRSAYTNQLRVDTNWRRGRFRTIALETSESGTDFITWTSDGKEMVCIVCNRTIQIWSAVTGKLIKTLVGHTDEIFPIKMRDHIVVSGSDDRTVKVWNAESGECIHTLGGHTGAVSNLYLHGNRVASGSLDGSIRIWDIETGQCLHVLMVDIQYISYIQYDGKRVASVDGKYTLKFWDPETQSCLFTFQLPNERIRHLELKGSRLLLVTDDGTITVWDTDTGRRIQTITDLRTYISAVSLRANIFVSGDGLPTGFNREKFNRYVESVRLRRNFAINNTEFGPVPLWDLESTTHWDGKEDRFLYGLWRRNESVCYFMVSQTKLFCAIGGREELEEMIVFDFDDQETKRRKRKRLKL</sequence>
<dbReference type="Gene3D" id="2.130.10.10">
    <property type="entry name" value="YVTN repeat-like/Quinoprotein amine dehydrogenase"/>
    <property type="match status" value="1"/>
</dbReference>
<feature type="domain" description="F-box" evidence="4">
    <location>
        <begin position="13"/>
        <end position="53"/>
    </location>
</feature>
<dbReference type="SUPFAM" id="SSF50978">
    <property type="entry name" value="WD40 repeat-like"/>
    <property type="match status" value="1"/>
</dbReference>
<dbReference type="InterPro" id="IPR015943">
    <property type="entry name" value="WD40/YVTN_repeat-like_dom_sf"/>
</dbReference>
<evidence type="ECO:0000259" key="4">
    <source>
        <dbReference type="PROSITE" id="PS50181"/>
    </source>
</evidence>
<dbReference type="InterPro" id="IPR001680">
    <property type="entry name" value="WD40_rpt"/>
</dbReference>
<dbReference type="Gene3D" id="1.20.1280.50">
    <property type="match status" value="1"/>
</dbReference>
<organism evidence="5">
    <name type="scientific">Xenopus tropicalis</name>
    <name type="common">Western clawed frog</name>
    <name type="synonym">Silurana tropicalis</name>
    <dbReference type="NCBI Taxonomy" id="8364"/>
    <lineage>
        <taxon>Eukaryota</taxon>
        <taxon>Metazoa</taxon>
        <taxon>Chordata</taxon>
        <taxon>Craniata</taxon>
        <taxon>Vertebrata</taxon>
        <taxon>Euteleostomi</taxon>
        <taxon>Amphibia</taxon>
        <taxon>Batrachia</taxon>
        <taxon>Anura</taxon>
        <taxon>Pipoidea</taxon>
        <taxon>Pipidae</taxon>
        <taxon>Xenopodinae</taxon>
        <taxon>Xenopus</taxon>
        <taxon>Silurana</taxon>
    </lineage>
</organism>
<dbReference type="AlphaFoldDB" id="A0A1B8Y7Q6"/>
<reference evidence="5" key="1">
    <citation type="submission" date="2009-11" db="EMBL/GenBank/DDBJ databases">
        <authorList>
            <consortium name="US DOE Joint Genome Institute (JGI-PGF)"/>
            <person name="Ottilar R."/>
            <person name="Schmutz J."/>
            <person name="Salamov A."/>
            <person name="Cheng J.F."/>
            <person name="Lucas S."/>
            <person name="Pitluck S."/>
            <person name="Gundlach H."/>
            <person name="Guo Y."/>
            <person name="Haberer G."/>
            <person name="Nasrallah J."/>
            <person name="Mayer K.F.X."/>
            <person name="van de Peer Y."/>
            <person name="Weigel D."/>
            <person name="Grigoriev I.V."/>
        </authorList>
    </citation>
    <scope>NUCLEOTIDE SEQUENCE</scope>
    <source>
        <strain evidence="5">Nigerian</strain>
    </source>
</reference>
<dbReference type="SMART" id="SM00256">
    <property type="entry name" value="FBOX"/>
    <property type="match status" value="1"/>
</dbReference>
<name>A0A1B8Y7Q6_XENTR</name>
<keyword evidence="1 3" id="KW-0853">WD repeat</keyword>
<gene>
    <name evidence="5" type="ORF">XENTR_v90029947mg</name>
</gene>
<dbReference type="Pfam" id="PF13360">
    <property type="entry name" value="PQQ_2"/>
    <property type="match status" value="1"/>
</dbReference>
<feature type="repeat" description="WD" evidence="3">
    <location>
        <begin position="278"/>
        <end position="303"/>
    </location>
</feature>
<evidence type="ECO:0000256" key="1">
    <source>
        <dbReference type="ARBA" id="ARBA00022574"/>
    </source>
</evidence>
<feature type="repeat" description="WD" evidence="3">
    <location>
        <begin position="144"/>
        <end position="183"/>
    </location>
</feature>
<dbReference type="PROSITE" id="PS50181">
    <property type="entry name" value="FBOX"/>
    <property type="match status" value="1"/>
</dbReference>
<evidence type="ECO:0000256" key="3">
    <source>
        <dbReference type="PROSITE-ProRule" id="PRU00221"/>
    </source>
</evidence>
<dbReference type="InterPro" id="IPR019775">
    <property type="entry name" value="WD40_repeat_CS"/>
</dbReference>
<protein>
    <recommendedName>
        <fullName evidence="4">F-box domain-containing protein</fullName>
    </recommendedName>
</protein>
<dbReference type="InterPro" id="IPR020472">
    <property type="entry name" value="WD40_PAC1"/>
</dbReference>
<dbReference type="PANTHER" id="PTHR19849:SF2">
    <property type="entry name" value="F-BOX_WD REPEAT-CONTAINING PROTEIN 7"/>
    <property type="match status" value="1"/>
</dbReference>
<keyword evidence="2" id="KW-0677">Repeat</keyword>
<dbReference type="SUPFAM" id="SSF81383">
    <property type="entry name" value="F-box domain"/>
    <property type="match status" value="1"/>
</dbReference>
<evidence type="ECO:0000256" key="2">
    <source>
        <dbReference type="ARBA" id="ARBA00022737"/>
    </source>
</evidence>
<dbReference type="PROSITE" id="PS50082">
    <property type="entry name" value="WD_REPEATS_2"/>
    <property type="match status" value="3"/>
</dbReference>